<accession>A0A0E9UYB9</accession>
<dbReference type="AlphaFoldDB" id="A0A0E9UYB9"/>
<organism evidence="1">
    <name type="scientific">Anguilla anguilla</name>
    <name type="common">European freshwater eel</name>
    <name type="synonym">Muraena anguilla</name>
    <dbReference type="NCBI Taxonomy" id="7936"/>
    <lineage>
        <taxon>Eukaryota</taxon>
        <taxon>Metazoa</taxon>
        <taxon>Chordata</taxon>
        <taxon>Craniata</taxon>
        <taxon>Vertebrata</taxon>
        <taxon>Euteleostomi</taxon>
        <taxon>Actinopterygii</taxon>
        <taxon>Neopterygii</taxon>
        <taxon>Teleostei</taxon>
        <taxon>Anguilliformes</taxon>
        <taxon>Anguillidae</taxon>
        <taxon>Anguilla</taxon>
    </lineage>
</organism>
<reference evidence="1" key="1">
    <citation type="submission" date="2014-11" db="EMBL/GenBank/DDBJ databases">
        <authorList>
            <person name="Amaro Gonzalez C."/>
        </authorList>
    </citation>
    <scope>NUCLEOTIDE SEQUENCE</scope>
</reference>
<protein>
    <submittedName>
        <fullName evidence="1">Uncharacterized protein</fullName>
    </submittedName>
</protein>
<evidence type="ECO:0000313" key="1">
    <source>
        <dbReference type="EMBL" id="JAH70210.1"/>
    </source>
</evidence>
<proteinExistence type="predicted"/>
<reference evidence="1" key="2">
    <citation type="journal article" date="2015" name="Fish Shellfish Immunol.">
        <title>Early steps in the European eel (Anguilla anguilla)-Vibrio vulnificus interaction in the gills: Role of the RtxA13 toxin.</title>
        <authorList>
            <person name="Callol A."/>
            <person name="Pajuelo D."/>
            <person name="Ebbesson L."/>
            <person name="Teles M."/>
            <person name="MacKenzie S."/>
            <person name="Amaro C."/>
        </authorList>
    </citation>
    <scope>NUCLEOTIDE SEQUENCE</scope>
</reference>
<name>A0A0E9UYB9_ANGAN</name>
<dbReference type="EMBL" id="GBXM01038367">
    <property type="protein sequence ID" value="JAH70210.1"/>
    <property type="molecule type" value="Transcribed_RNA"/>
</dbReference>
<sequence length="16" mass="1821">MSQNNVSVVTCNLLWL</sequence>